<evidence type="ECO:0000313" key="6">
    <source>
        <dbReference type="Proteomes" id="UP001396646"/>
    </source>
</evidence>
<evidence type="ECO:0000313" key="5">
    <source>
        <dbReference type="EMBL" id="MEL4306048.1"/>
    </source>
</evidence>
<dbReference type="PANTHER" id="PTHR12302:SF3">
    <property type="entry name" value="SERINE_THREONINE-PROTEIN KINASE 31"/>
    <property type="match status" value="1"/>
</dbReference>
<dbReference type="PANTHER" id="PTHR12302">
    <property type="entry name" value="EBNA2 BINDING PROTEIN P100"/>
    <property type="match status" value="1"/>
</dbReference>
<organism evidence="5 6">
    <name type="scientific">Methanococcoides cohabitans</name>
    <dbReference type="NCBI Taxonomy" id="3136559"/>
    <lineage>
        <taxon>Archaea</taxon>
        <taxon>Methanobacteriati</taxon>
        <taxon>Methanobacteriota</taxon>
        <taxon>Stenosarchaea group</taxon>
        <taxon>Methanomicrobia</taxon>
        <taxon>Methanosarcinales</taxon>
        <taxon>Methanosarcinaceae</taxon>
        <taxon>Methanococcoides</taxon>
    </lineage>
</organism>
<evidence type="ECO:0000259" key="4">
    <source>
        <dbReference type="PROSITE" id="PS50830"/>
    </source>
</evidence>
<accession>A0ABU9KUK0</accession>
<name>A0ABU9KUK0_9EURY</name>
<dbReference type="Gene3D" id="2.40.50.90">
    <property type="match status" value="1"/>
</dbReference>
<dbReference type="InterPro" id="IPR004365">
    <property type="entry name" value="NA-bd_OB_tRNA"/>
</dbReference>
<gene>
    <name evidence="5" type="ORF">WOA13_09470</name>
</gene>
<dbReference type="InterPro" id="IPR035437">
    <property type="entry name" value="SNase_OB-fold_sf"/>
</dbReference>
<evidence type="ECO:0000256" key="2">
    <source>
        <dbReference type="ARBA" id="ARBA00022759"/>
    </source>
</evidence>
<dbReference type="SUPFAM" id="SSF50199">
    <property type="entry name" value="Staphylococcal nuclease"/>
    <property type="match status" value="1"/>
</dbReference>
<dbReference type="Proteomes" id="UP001396646">
    <property type="component" value="Unassembled WGS sequence"/>
</dbReference>
<dbReference type="EMBL" id="JBCAUS010000006">
    <property type="protein sequence ID" value="MEL4306048.1"/>
    <property type="molecule type" value="Genomic_DNA"/>
</dbReference>
<proteinExistence type="predicted"/>
<dbReference type="PROSITE" id="PS51257">
    <property type="entry name" value="PROKAR_LIPOPROTEIN"/>
    <property type="match status" value="1"/>
</dbReference>
<dbReference type="Gene3D" id="2.40.50.140">
    <property type="entry name" value="Nucleic acid-binding proteins"/>
    <property type="match status" value="1"/>
</dbReference>
<dbReference type="PROSITE" id="PS50830">
    <property type="entry name" value="TNASE_3"/>
    <property type="match status" value="1"/>
</dbReference>
<keyword evidence="6" id="KW-1185">Reference proteome</keyword>
<comment type="caution">
    <text evidence="5">The sequence shown here is derived from an EMBL/GenBank/DDBJ whole genome shotgun (WGS) entry which is preliminary data.</text>
</comment>
<dbReference type="Pfam" id="PF01336">
    <property type="entry name" value="tRNA_anti-codon"/>
    <property type="match status" value="1"/>
</dbReference>
<protein>
    <submittedName>
        <fullName evidence="5">Thermonuclease family protein</fullName>
    </submittedName>
</protein>
<dbReference type="RefSeq" id="WP_342127652.1">
    <property type="nucleotide sequence ID" value="NZ_JBCAUS010000006.1"/>
</dbReference>
<evidence type="ECO:0000256" key="3">
    <source>
        <dbReference type="ARBA" id="ARBA00022801"/>
    </source>
</evidence>
<dbReference type="SMART" id="SM00318">
    <property type="entry name" value="SNc"/>
    <property type="match status" value="1"/>
</dbReference>
<keyword evidence="1" id="KW-0540">Nuclease</keyword>
<dbReference type="Pfam" id="PF00565">
    <property type="entry name" value="SNase"/>
    <property type="match status" value="1"/>
</dbReference>
<keyword evidence="3" id="KW-0378">Hydrolase</keyword>
<reference evidence="5 6" key="1">
    <citation type="submission" date="2024-04" db="EMBL/GenBank/DDBJ databases">
        <title>Methanococcoides sp. LMO-2.</title>
        <authorList>
            <person name="Liang L."/>
        </authorList>
    </citation>
    <scope>NUCLEOTIDE SEQUENCE [LARGE SCALE GENOMIC DNA]</scope>
    <source>
        <strain evidence="5 6">LMO-2</strain>
    </source>
</reference>
<evidence type="ECO:0000256" key="1">
    <source>
        <dbReference type="ARBA" id="ARBA00022722"/>
    </source>
</evidence>
<sequence>MRKVIFILLFLCCILSLSGCIGNNGAISEHTVTFANVTEVIDGDTFVISSGEKVRLIGVDTPERGEPYYEEARQYMVDNVLGRTVGLESDVSDTDRYGRLLRYVWLNDTMVNNELVLSGLAYSKAYEPDTYYQEQLDSSETLARGMGVGLWSASSSGEDGLVTISYLDAGRYIGQEVRVEGTVVTTSRNDGNGIIFLNFHDPYEGYFTVVIWSDDWDRFPQSPEVYYYGEHVLVTGKVVEYKGSPEIVVQDPSEIKILSDG</sequence>
<dbReference type="InterPro" id="IPR016071">
    <property type="entry name" value="Staphylococal_nuclease_OB-fold"/>
</dbReference>
<keyword evidence="2" id="KW-0255">Endonuclease</keyword>
<feature type="domain" description="TNase-like" evidence="4">
    <location>
        <begin position="31"/>
        <end position="153"/>
    </location>
</feature>
<dbReference type="InterPro" id="IPR012340">
    <property type="entry name" value="NA-bd_OB-fold"/>
</dbReference>